<gene>
    <name evidence="2" type="ORF">CVLEPA_LOCUS5186</name>
</gene>
<dbReference type="PRINTS" id="PR00178">
    <property type="entry name" value="FATTYACIDBP"/>
</dbReference>
<keyword evidence="3" id="KW-1185">Reference proteome</keyword>
<dbReference type="PANTHER" id="PTHR11955">
    <property type="entry name" value="FATTY ACID BINDING PROTEIN"/>
    <property type="match status" value="1"/>
</dbReference>
<dbReference type="InterPro" id="IPR012674">
    <property type="entry name" value="Calycin"/>
</dbReference>
<evidence type="ECO:0000256" key="1">
    <source>
        <dbReference type="ARBA" id="ARBA00008390"/>
    </source>
</evidence>
<dbReference type="EMBL" id="CAWYQH010000024">
    <property type="protein sequence ID" value="CAK8675627.1"/>
    <property type="molecule type" value="Genomic_DNA"/>
</dbReference>
<protein>
    <recommendedName>
        <fullName evidence="4">Lipocalin/cytosolic fatty-acid binding domain-containing protein</fullName>
    </recommendedName>
</protein>
<accession>A0ABP0F7F6</accession>
<dbReference type="InterPro" id="IPR000463">
    <property type="entry name" value="Fatty_acid-bd"/>
</dbReference>
<proteinExistence type="inferred from homology"/>
<dbReference type="InterPro" id="IPR031259">
    <property type="entry name" value="ILBP"/>
</dbReference>
<evidence type="ECO:0000313" key="2">
    <source>
        <dbReference type="EMBL" id="CAK8675627.1"/>
    </source>
</evidence>
<reference evidence="2 3" key="1">
    <citation type="submission" date="2024-02" db="EMBL/GenBank/DDBJ databases">
        <authorList>
            <person name="Daric V."/>
            <person name="Darras S."/>
        </authorList>
    </citation>
    <scope>NUCLEOTIDE SEQUENCE [LARGE SCALE GENOMIC DNA]</scope>
</reference>
<evidence type="ECO:0008006" key="4">
    <source>
        <dbReference type="Google" id="ProtNLM"/>
    </source>
</evidence>
<dbReference type="Gene3D" id="2.40.128.20">
    <property type="match status" value="1"/>
</dbReference>
<evidence type="ECO:0000313" key="3">
    <source>
        <dbReference type="Proteomes" id="UP001642483"/>
    </source>
</evidence>
<dbReference type="Proteomes" id="UP001642483">
    <property type="component" value="Unassembled WGS sequence"/>
</dbReference>
<organism evidence="2 3">
    <name type="scientific">Clavelina lepadiformis</name>
    <name type="common">Light-bulb sea squirt</name>
    <name type="synonym">Ascidia lepadiformis</name>
    <dbReference type="NCBI Taxonomy" id="159417"/>
    <lineage>
        <taxon>Eukaryota</taxon>
        <taxon>Metazoa</taxon>
        <taxon>Chordata</taxon>
        <taxon>Tunicata</taxon>
        <taxon>Ascidiacea</taxon>
        <taxon>Aplousobranchia</taxon>
        <taxon>Clavelinidae</taxon>
        <taxon>Clavelina</taxon>
    </lineage>
</organism>
<comment type="similarity">
    <text evidence="1">Belongs to the calycin superfamily. Fatty-acid binding protein (FABP) family.</text>
</comment>
<sequence length="126" mass="14730">MTGKFNGLWKLKSNENADELMARLDNGFYTCKSITRVRNFKTCCRMGIWFDEECLDGRRTKSIIKYEDGMLIQIQKWKGKQTYTTAIINDNDEMVAVIKYEDIVCRRTFKRLRDKIAIEDNPGSAV</sequence>
<name>A0ABP0F7F6_CLALP</name>
<comment type="caution">
    <text evidence="2">The sequence shown here is derived from an EMBL/GenBank/DDBJ whole genome shotgun (WGS) entry which is preliminary data.</text>
</comment>
<dbReference type="SUPFAM" id="SSF50814">
    <property type="entry name" value="Lipocalins"/>
    <property type="match status" value="1"/>
</dbReference>